<protein>
    <submittedName>
        <fullName evidence="1">Uncharacterized protein</fullName>
    </submittedName>
</protein>
<name>A0A084AE44_LACLC</name>
<dbReference type="PATRIC" id="fig|1415168.3.peg.366"/>
<gene>
    <name evidence="1" type="ORF">U725_00349</name>
</gene>
<evidence type="ECO:0000313" key="2">
    <source>
        <dbReference type="Proteomes" id="UP000028401"/>
    </source>
</evidence>
<feature type="non-terminal residue" evidence="1">
    <location>
        <position position="1"/>
    </location>
</feature>
<accession>A0A084AE44</accession>
<sequence length="93" mass="10719">SIILLLFIILEIGIQYSNYQINQSKHTQSSQMVGFIERVTKNERTDKNNIFVNSTQLADGVIVKIKGDYYKINLSTDQQSYTLTKSYLINPEK</sequence>
<organism evidence="1 2">
    <name type="scientific">Lactococcus cremoris subsp. cremoris GE214</name>
    <dbReference type="NCBI Taxonomy" id="1415168"/>
    <lineage>
        <taxon>Bacteria</taxon>
        <taxon>Bacillati</taxon>
        <taxon>Bacillota</taxon>
        <taxon>Bacilli</taxon>
        <taxon>Lactobacillales</taxon>
        <taxon>Streptococcaceae</taxon>
        <taxon>Lactococcus</taxon>
        <taxon>Lactococcus cremoris subsp. cremoris</taxon>
    </lineage>
</organism>
<dbReference type="InterPro" id="IPR021707">
    <property type="entry name" value="DUF3290"/>
</dbReference>
<comment type="caution">
    <text evidence="1">The sequence shown here is derived from an EMBL/GenBank/DDBJ whole genome shotgun (WGS) entry which is preliminary data.</text>
</comment>
<reference evidence="1 2" key="1">
    <citation type="submission" date="2014-06" db="EMBL/GenBank/DDBJ databases">
        <title>Draft genome sequence of the putrescine producing strain Lactococcus lactis subsp cremoris GE214.</title>
        <authorList>
            <person name="Ladero V."/>
            <person name="Linares D.M."/>
            <person name="del Rio B."/>
            <person name="Mayo B."/>
            <person name="Martin M.C."/>
            <person name="Fernandez M."/>
            <person name="Alvarez M.A."/>
        </authorList>
    </citation>
    <scope>NUCLEOTIDE SEQUENCE [LARGE SCALE GENOMIC DNA]</scope>
    <source>
        <strain evidence="1 2">GE214</strain>
    </source>
</reference>
<dbReference type="Proteomes" id="UP000028401">
    <property type="component" value="Unassembled WGS sequence"/>
</dbReference>
<evidence type="ECO:0000313" key="1">
    <source>
        <dbReference type="EMBL" id="KEY63573.1"/>
    </source>
</evidence>
<proteinExistence type="predicted"/>
<dbReference type="RefSeq" id="WP_042747695.1">
    <property type="nucleotide sequence ID" value="NZ_AZSI01000007.1"/>
</dbReference>
<dbReference type="Pfam" id="PF11694">
    <property type="entry name" value="DUF3290"/>
    <property type="match status" value="1"/>
</dbReference>
<dbReference type="AlphaFoldDB" id="A0A084AE44"/>
<dbReference type="EMBL" id="AZSI01000007">
    <property type="protein sequence ID" value="KEY63573.1"/>
    <property type="molecule type" value="Genomic_DNA"/>
</dbReference>